<organism evidence="1 2">
    <name type="scientific">Pluteus cervinus</name>
    <dbReference type="NCBI Taxonomy" id="181527"/>
    <lineage>
        <taxon>Eukaryota</taxon>
        <taxon>Fungi</taxon>
        <taxon>Dikarya</taxon>
        <taxon>Basidiomycota</taxon>
        <taxon>Agaricomycotina</taxon>
        <taxon>Agaricomycetes</taxon>
        <taxon>Agaricomycetidae</taxon>
        <taxon>Agaricales</taxon>
        <taxon>Pluteineae</taxon>
        <taxon>Pluteaceae</taxon>
        <taxon>Pluteus</taxon>
    </lineage>
</organism>
<evidence type="ECO:0000313" key="2">
    <source>
        <dbReference type="Proteomes" id="UP000308600"/>
    </source>
</evidence>
<gene>
    <name evidence="1" type="ORF">BDN72DRAFT_679331</name>
</gene>
<evidence type="ECO:0000313" key="1">
    <source>
        <dbReference type="EMBL" id="TFK68485.1"/>
    </source>
</evidence>
<protein>
    <submittedName>
        <fullName evidence="1">Uncharacterized protein</fullName>
    </submittedName>
</protein>
<sequence length="2182" mass="239057">MMSRRGGSNQNNLSPQDSASPPASSSSQAFLGFPRSTSPSSNFAQFLTKPSKWFGRSNSGSKVPSSTAEPRTSTSSGRKHKISRPTDPRPILDTYAAGGASKSVLDLSTRAQASLEMANFHPPSVPSSPVTSSRHGLGDLRNVSRKAWSKSVDDLGKAPPANFSPINTNFHDKVLEYRGRSDSNASAMSPSSPTSICSVANGRHPFPTVITDSPSSSPPRSATLPSVSISAPSSDDNPQPPAARMPAPTHVHTRSHSFTPKLPSKLAPRYGTPSTPNRKGSSASEKDILEFRDQHTLEKQSSPMNARGHGFGFGFGGLATHKSSGESQASAQASNARSTTFLAPPTIVEPQPDDDDLNSDPKRSSQIIYHTGFLNRLADVPNHQHASLAKGWKPFKAELKGSKVYFFKPPNDRATAVKELFPIELVPPSPEDEDEESEVVGEDAESDVTKSKKGRAKDEGAPASLGRKKRAFWGRRTHPDLVKRAGVLEKGTFEALVHEAVFGTTFMRSPSGSAAPSATESEEDEAKDLVGDSLEKLEGRWKDFASSVLMCIPSLVGQQKFEIEFLRCCDYLVSGAGDAEKEQERGRVGWLAGEYLKYHSVPADMAGWEQWRTESIPDIALAIVSPSSASSLPPSASTQAVFAPSPAIGGDSPNINTFSPRPDDSTKLNLLIEALRPADGLQASSTSSSVAGGDRHQGYHRGGPGTSQTVWAALEQEGLSRDILSMLDPQLVARSLTVFHRSVLENAPANITVGMLAGQESFDTPDSDSQDSSMGLSDLFGNDEHPHWLTKFVLLQILGADTSMGHLNNRLNSSTNGQTTLRRSEERPGPTSRTHSRSEVISVWIKVGELCRIAGDECSWKAISAALCSRPIARLEKVWKRVDPLALAAIEAWVYPSGQEGQLSMSEVVGSARVEEPRVVPWGGDVRNLIKVELAKARAEGDDQTLIVEPLENARKLFEGFRTAFCLCPRKSGGRREGVNATLGVGADDNAPVNGSMGGDEEDVVKMVGYWRTMAESGGGVGGLAAKFHRVDQFISLSLAAESRRKGLFEPYYWSRTTSTYTPYSSLLPLLFPEPLPTVGLVDRAQLLRGRVDSDASEVHLLRSGGGVMDGPRGQLEIPSKDANRLLTLLGRGGTVIPVFNGDLLLVVQIGPIEPTSTSRPSSSRAPSRPPSSVDPDGKSLARNPSIRVKPGSSQGLDRKASVARRSSLPSVSNRANFVVTEPSSEPPLRVLVQSGTLNKLVEILVHGLKNVSVSVADDNGEMSLREGMTRELVVDHVEFANVWWNVFRSFVTPLVFFELLRKLYITSQPPGASPSIAEYLHVVGRRFEVLGTIKEWVTVGGGAQDILDDAALYDAVRAFLDSQSDHTIFQSNQFEDPAVRQAWASLMQQREGLAVTVISHAMRPPISRAAPRPRSNSTGARRKNLGGREPPDLDQIDPEDLVDILDGMASAAFSNVAEEDLFVTADLLEVQSADKTGWFSLRDVGTFDEVVEIQTIYSHLQEVEPSTMISELAQDAVYRLLPPSIRSCVRAYGILRKWLIASLVAPRLGLRTRQQRMELLLQAIEITRLRNAECSTGPASSGVPPLPTKVAEAPCVKSFVEAVITSAVVSIESRVHHRAWQNVALGRGVQCDTLSSLLSKPTIRQTASRSPLTVDMGWLIERMLEIVATPDVVDSIAFEGQNLVNFDKRRPILSDDHTRRGFERLNSIEKEVSPVQFDLRNIKEEAVKEATSIPPASTRKTAKPFQRLVALQMEKNRRDRNLRARMQKEKLHEQSKNEKRDEMLNRAMRPRKSVLPASKQHRNKKSMSAFLHFMRPISSAFGADITPTSLHKRSPSELDFKPSGKPTLVLSLMDAQVSQFINNERSFTFQLDTEDGGHYLLQAVNRRDMMKWINAINRITKMVAKRRLTYLGNSPKPQLADHLHDHPKTASRDPKAVFGVELNVLLERETGGDVLPGIIPSIIERCLTEIEARGLTEVGIYRIAGAVSEIQALKEGFNRGEYPIQRDTDIHAVCDLVKTWFRILPEPIFPSTSYHDVIRAMQLENLEERLESIRAVVHAMPQANFDLIKRVSEHLDKVTDFEEHNHMTAEALAIVFSPNLLRAPQNDFVMILSNMGHTHKLVKTLITHFHTIFDDGDPEADARSEEDEFDSPIIEEEEEDEDLEPLSSQGHELYPASAEDG</sequence>
<name>A0ACD3ARP1_9AGAR</name>
<keyword evidence="2" id="KW-1185">Reference proteome</keyword>
<reference evidence="1 2" key="1">
    <citation type="journal article" date="2019" name="Nat. Ecol. Evol.">
        <title>Megaphylogeny resolves global patterns of mushroom evolution.</title>
        <authorList>
            <person name="Varga T."/>
            <person name="Krizsan K."/>
            <person name="Foldi C."/>
            <person name="Dima B."/>
            <person name="Sanchez-Garcia M."/>
            <person name="Sanchez-Ramirez S."/>
            <person name="Szollosi G.J."/>
            <person name="Szarkandi J.G."/>
            <person name="Papp V."/>
            <person name="Albert L."/>
            <person name="Andreopoulos W."/>
            <person name="Angelini C."/>
            <person name="Antonin V."/>
            <person name="Barry K.W."/>
            <person name="Bougher N.L."/>
            <person name="Buchanan P."/>
            <person name="Buyck B."/>
            <person name="Bense V."/>
            <person name="Catcheside P."/>
            <person name="Chovatia M."/>
            <person name="Cooper J."/>
            <person name="Damon W."/>
            <person name="Desjardin D."/>
            <person name="Finy P."/>
            <person name="Geml J."/>
            <person name="Haridas S."/>
            <person name="Hughes K."/>
            <person name="Justo A."/>
            <person name="Karasinski D."/>
            <person name="Kautmanova I."/>
            <person name="Kiss B."/>
            <person name="Kocsube S."/>
            <person name="Kotiranta H."/>
            <person name="LaButti K.M."/>
            <person name="Lechner B.E."/>
            <person name="Liimatainen K."/>
            <person name="Lipzen A."/>
            <person name="Lukacs Z."/>
            <person name="Mihaltcheva S."/>
            <person name="Morgado L.N."/>
            <person name="Niskanen T."/>
            <person name="Noordeloos M.E."/>
            <person name="Ohm R.A."/>
            <person name="Ortiz-Santana B."/>
            <person name="Ovrebo C."/>
            <person name="Racz N."/>
            <person name="Riley R."/>
            <person name="Savchenko A."/>
            <person name="Shiryaev A."/>
            <person name="Soop K."/>
            <person name="Spirin V."/>
            <person name="Szebenyi C."/>
            <person name="Tomsovsky M."/>
            <person name="Tulloss R.E."/>
            <person name="Uehling J."/>
            <person name="Grigoriev I.V."/>
            <person name="Vagvolgyi C."/>
            <person name="Papp T."/>
            <person name="Martin F.M."/>
            <person name="Miettinen O."/>
            <person name="Hibbett D.S."/>
            <person name="Nagy L.G."/>
        </authorList>
    </citation>
    <scope>NUCLEOTIDE SEQUENCE [LARGE SCALE GENOMIC DNA]</scope>
    <source>
        <strain evidence="1 2">NL-1719</strain>
    </source>
</reference>
<accession>A0ACD3ARP1</accession>
<dbReference type="EMBL" id="ML208351">
    <property type="protein sequence ID" value="TFK68485.1"/>
    <property type="molecule type" value="Genomic_DNA"/>
</dbReference>
<dbReference type="Proteomes" id="UP000308600">
    <property type="component" value="Unassembled WGS sequence"/>
</dbReference>
<proteinExistence type="predicted"/>